<accession>B6HEF0</accession>
<dbReference type="AlphaFoldDB" id="B6HEF0"/>
<evidence type="ECO:0000313" key="2">
    <source>
        <dbReference type="EMBL" id="CAP85839.1"/>
    </source>
</evidence>
<protein>
    <submittedName>
        <fullName evidence="2">Uncharacterized protein</fullName>
    </submittedName>
</protein>
<evidence type="ECO:0000313" key="3">
    <source>
        <dbReference type="Proteomes" id="UP000000724"/>
    </source>
</evidence>
<reference evidence="2 3" key="1">
    <citation type="journal article" date="2008" name="Nat. Biotechnol.">
        <title>Genome sequencing and analysis of the filamentous fungus Penicillium chrysogenum.</title>
        <authorList>
            <person name="van den Berg M.A."/>
            <person name="Albang R."/>
            <person name="Albermann K."/>
            <person name="Badger J.H."/>
            <person name="Daran J.-M."/>
            <person name="Driessen A.J.M."/>
            <person name="Garcia-Estrada C."/>
            <person name="Fedorova N.D."/>
            <person name="Harris D.M."/>
            <person name="Heijne W.H.M."/>
            <person name="Joardar V.S."/>
            <person name="Kiel J.A.K.W."/>
            <person name="Kovalchuk A."/>
            <person name="Martin J.F."/>
            <person name="Nierman W.C."/>
            <person name="Nijland J.G."/>
            <person name="Pronk J.T."/>
            <person name="Roubos J.A."/>
            <person name="van der Klei I.J."/>
            <person name="van Peij N.N.M.E."/>
            <person name="Veenhuis M."/>
            <person name="von Doehren H."/>
            <person name="Wagner C."/>
            <person name="Wortman J.R."/>
            <person name="Bovenberg R.A.L."/>
        </authorList>
    </citation>
    <scope>NUCLEOTIDE SEQUENCE [LARGE SCALE GENOMIC DNA]</scope>
    <source>
        <strain evidence="3">ATCC 28089 / DSM 1075 / NRRL 1951 / Wisconsin 54-1255</strain>
    </source>
</reference>
<dbReference type="VEuPathDB" id="FungiDB:PCH_Pc20g05100"/>
<name>B6HEF0_PENRW</name>
<evidence type="ECO:0000256" key="1">
    <source>
        <dbReference type="SAM" id="MobiDB-lite"/>
    </source>
</evidence>
<proteinExistence type="predicted"/>
<dbReference type="Proteomes" id="UP000000724">
    <property type="component" value="Contig Pc00c20"/>
</dbReference>
<organism evidence="2 3">
    <name type="scientific">Penicillium rubens (strain ATCC 28089 / DSM 1075 / NRRL 1951 / Wisconsin 54-1255)</name>
    <name type="common">Penicillium chrysogenum</name>
    <dbReference type="NCBI Taxonomy" id="500485"/>
    <lineage>
        <taxon>Eukaryota</taxon>
        <taxon>Fungi</taxon>
        <taxon>Dikarya</taxon>
        <taxon>Ascomycota</taxon>
        <taxon>Pezizomycotina</taxon>
        <taxon>Eurotiomycetes</taxon>
        <taxon>Eurotiomycetidae</taxon>
        <taxon>Eurotiales</taxon>
        <taxon>Aspergillaceae</taxon>
        <taxon>Penicillium</taxon>
        <taxon>Penicillium chrysogenum species complex</taxon>
    </lineage>
</organism>
<dbReference type="EMBL" id="AM920435">
    <property type="protein sequence ID" value="CAP85839.1"/>
    <property type="molecule type" value="Genomic_DNA"/>
</dbReference>
<dbReference type="HOGENOM" id="CLU_1355031_0_0_1"/>
<gene>
    <name evidence="2" type="ORF">Pc20g05100</name>
    <name evidence="2" type="ORF">PCH_Pc20g05100</name>
</gene>
<feature type="region of interest" description="Disordered" evidence="1">
    <location>
        <begin position="180"/>
        <end position="202"/>
    </location>
</feature>
<sequence length="202" mass="21895">MDKSLALTIGEYCSIHGSYASRATLMLISGLLEGCVTAVTNRQNARYSHSVATRMEKYRVCMHGCHMVKDSGRNRNLAVSALGAAQVSRLSSSKVLDMCLIARSERSEGQASSSVTVTPVLNTTSAVTQGMKRPSWLTDPTASTFDSTGQLRIFWTLFPKPFCHWFPVVVPNVGGRGARDRQDPFPGLPGPAWKVPLTHPGA</sequence>
<keyword evidence="3" id="KW-1185">Reference proteome</keyword>